<sequence>MSSNTNNMQPSNHHQSEGPLKTLPSRDKLYTAIRDNNGESLIASPFSVEDSVANTILEKIPQLSQYDLSVDCVVDDNTDEMQAICDVLLKRMYDNVDMDGDLIISVTAKLQKNVAKAFSPDSVKLGGDTDCWKKILCPKKADLGYGFWMANAARAREHRNNEIQNEQPITLTELSEMMWDANRLYPLIRVSKAKYTEKMTQRIKSWYVKFVLWNESDLHLEDCSYEECPDDSYINLWDVDQEIKNGTFMNRFFKPDSDSAKTINFELLKLGSDDILVGGVTLINALSNALGIDAKTIANDPEIQKKISTYAEWAASLSINKKNRAILLPRDTDVAIINTLNSNFGSMAFLPSDLDAHPHPYLSACRKAITHKIVNEFPRSRIIHDLGGAFDFHFKEGYYNVHSCFLRSNPMDEGRFIDKTVNTLKNISNKDKNRLQLSDSNFHELVYSNPEKFVCGLPGQDCHYVTTHAVSFGMSVDTLLHVQIEDLLTFYAKKKIIKATHAITVPSDYLYKTSGQMAFGEASWKIENGYYWFVTSGDSGVYKVEDSLLRYYLQTPIVVAENFVVYMRNRGMLGSHYILDHYIMDKTKFITGPFYNAIWLSGHTEDVLVEIPIIDTTRPVSLMKTPYIKKDQIKINTKFMEKLMIRMLAPTSWESLQVSASSLVNTTYITSDGFTRLFKMDWKEVYYHCVVAWWQSNKFAESLMPLVNAANTPNLTENWWSAAWNSIKNFLKETVDELDPTQIEVLSEWLGSHTEGKMKVEDYTMSMLTAVKNIESSVELGRNVNILEAIVADIDVSIEEIPTAEDIIKTGKLANTNVYKALKPVEMETKNCGGKCPHNHEVPHHHVMSQYDMPVDACSCCKVKSSLINNLCMLCNEKDLCMNKSKKCKHHHTTINDECCNNKICKCVKPYRCACCELSSQNKFCRVCMVDWEHINAMLELNNEEQFRAERTYDIIQHPDITLIKDSPTVENRQLDNGTIVVPAINPIIQLDDVDTYWHAHLCSKCNNAYAISHIFNDVNHPVVVGECPYCGSGRDDKGNVSIKMEAFNYDSLINVFQTYPSYVKSEIEIQEETSKINKELSEADEIEIAKYPVQDDVKEMLEENEAVAESEDIEKLQEVSEQLGVVKLDDLSVRNDCLYFNMNENDPINPINLYHLFVLPNIYKLSVTVTNYEDNDEVGECGLAAMDQAFHYSKDDMREVCNKMFGHSDWLSAMELGALAMHYKQNLIVSDGTDTLLIKVDNENFAELIVSTNQYNGQEHWVHATGRIELINNNELRRAIRNNLMMLYLISQIEQNKKPTMVEIVKNYKQLDKYSVSEENIGMRFTDSNWIKIYQRFGGTFTKDGLVHESNTFKNDDFKKYVTRHRNLMVLEHPTGFGKTTKINNFDMPNEKKIIISPNIITVKGSIHYIHQVTGQPVDARAESQWFTAGNLSTHELMENEKTKIHNAHIILMTVNAAFEYLSRGILYPFENRLVYLDEVHDLTPTYLGVARLLGNNVRAVMSATFGNNCYTETSCKVQTKILNYLDVNDYLGTKVMAIYDTIDACKTFAQNIDSTYLDPKSANSVVTSKTRDSYDPNITKYGAATNAFTTGATFPNVNYIVDSGRRLTMGIYIQSEYVINRKTKHRDLFETIKYNFTFSEMMQTRGRVGRVTEGTYVCPMPVFDRPYVEDSAFYYAIYGGTNMPIKYNEVVANWSTQEDYRNLVSIEDPEMLEVDYVKDFLSELQQIFTAFKRVPQRSINFGDFDVNEDNLKVIFEQYVTTKAQKIFTTRPTEASTSQSRAEHLGELHKWSYISSRKCVVCGRACPDFLEKCGLHQYNLHESDLKFLSFPKLVEGNVSYPVPPVKLIDTSSSSYDVSIHVIDEMRSTLINSINTMAPVAKYARMNKVSTFHNACIVVELGKNKKLKEELPGTRNIRAGEIVFLVLLETHRVMLQMINEDFTASQKMKVILNMHSNNHLMDTMVNLIRRDPVDMLQLFSSMRKFVNYTGAPGTGKTYNAVAEMRKLTKDFCIITKQTLNSVRLRNTYKCNVYTPNSYVKQSRVYDGVIIDEVAGFDFVDFFTINLNNKYVILTGDRNQISTSTRSLQFHAEVNDLVAIDPVIPNKEFHESYRFGENTAKYLRVFNPKLIGKNDNDLGITFIGGEITDNSSFQQMLNNVKVSMICTATNARANLLARYGRQMGIPINTTSRLQGYEADHVVYYLGGISASKITDSEVYTGLSRHRKSCTVIVEPELFSYVYDKFKISVRTLKQRAGAIVLQDLDEVTRFLLEEDLSGDLKSLMDKLNDNLADIEGNRFMKSLKLYLANVCRVANENVDKIVSIVLKTLNMYNNENKEYKEHYMKAMQEIRDLNIVGNSLYVKLLYLKRRFVKPDELKGFIPIKNIKEWEHYTIPFDFIRDHLMIGASADDMKSLLHSMDVIVDEKYVEYVKQRSILNNEIGEESVIYNLLGKLKSLCKYLTNKMNFKYDSVTWQALPQISSVKRIDDIKKLVNSVVNDSYNGAKELKNLILARINNYVEDFSNKYVIREHRNLFTDEVIIIPNYIVERDLDLILARSPCIYEFLPNFKYDGLTDNVSVIVNHYYKCLLEKYHNIPIYITTTIYRHNSQLYIIGGNRMGSIKVGDSDKAYGRFVKYLYMNHKYNVSLYNYLDFLTELNFNEFNIGKLVASCILSNIMYYSIKSVATIFLGVRKAIYEIAKVLLKFGLINRLPKLDKWQFKYTKLDDANDKTSLFELDPEEIKMIINDHFNTNDQESPEWFKTCYSLVRKVLSMKDKVGDYLSPKLNMLYEKALKWDITSKLSSFFRAILKHWAKEQDISFDDDVDEGSAIEEEIVDKMVEEAREEAEEIQKNEFNLSIKVEMNENVKTPEPFKKSIDWLTYPEFEKQMFAPEVDKRLMAVELIEDYSLIGFEHVIDRISFKNLTTKSSLFKGRKGVDTLEDGYARLNISVLGANHSIEFYEALENKMIIVFDKNAIIAVTDDGNKSKIKMLSEPTKIAMDQIKENASKLKWVAGNNKLQKVFKFMKQLLKAVEKWLKDHAFLMFMRSYTSKDKRRIDVRIPLTKSEIRNELYNSDSMAQFVDFRSRLNDYKKVFYESRGVLYIVSGADNWSTNWCCVIRDVEVGVSEIVMYSKHRRQYMVDYLQMLPAGLSDIILNTGGVSYNRDLFANSSYDLEFEELRGLDRPNKHWRPNWRGGSKIDQYFYKLGLRSKNLYTEYDKRLINDALNYHPVIGLESFQEERQYTLHKRSGNLKRDGVVDQDSSGKMVNERLRALKESYYFLAPSGAGKTMTISILKEEFPDYDLIDSDRAAEINYLTNLESLRLSYKAMLTRYKKSNKIVEDKIVKPTIIFAHSVAEIPDDSLLKGIGHYILFDNCKIAKEKLTSKVAFQDMHNLCMSSVHPFIDAKGSYFTDAARKAIVSIRTKTIFHDVSKITPKFQTPDVISTTLGLEDPTGMEFYTKNDMVVDSLIPNTNDVRVKKKGGFELFKKRKIYVTGELDDAARLSLPDEKWSILKSLNNRIFNSVPYRSERVTSDDYLHSLSKLFVPNYEKYLEVFSKNLIVPSKDTMMSWLEDKGHKANIIIGYD</sequence>
<dbReference type="GO" id="GO:0006396">
    <property type="term" value="P:RNA processing"/>
    <property type="evidence" value="ECO:0007669"/>
    <property type="project" value="InterPro"/>
</dbReference>
<keyword evidence="3" id="KW-0378">Hydrolase</keyword>
<dbReference type="Gene3D" id="3.40.50.300">
    <property type="entry name" value="P-loop containing nucleotide triphosphate hydrolases"/>
    <property type="match status" value="4"/>
</dbReference>
<dbReference type="GO" id="GO:0016787">
    <property type="term" value="F:hydrolase activity"/>
    <property type="evidence" value="ECO:0007669"/>
    <property type="project" value="UniProtKB-KW"/>
</dbReference>
<feature type="coiled-coil region" evidence="5">
    <location>
        <begin position="2831"/>
        <end position="2858"/>
    </location>
</feature>
<evidence type="ECO:0000256" key="5">
    <source>
        <dbReference type="SAM" id="Coils"/>
    </source>
</evidence>
<accession>A0A3G8EWK2</accession>
<evidence type="ECO:0000313" key="8">
    <source>
        <dbReference type="EMBL" id="AZF86100.1"/>
    </source>
</evidence>
<evidence type="ECO:0000259" key="7">
    <source>
        <dbReference type="PROSITE" id="PS51743"/>
    </source>
</evidence>
<evidence type="ECO:0000256" key="1">
    <source>
        <dbReference type="ARBA" id="ARBA00022679"/>
    </source>
</evidence>
<name>A0A3G8EWK2_9VIRU</name>
<dbReference type="Pfam" id="PF01443">
    <property type="entry name" value="Viral_helicase1"/>
    <property type="match status" value="1"/>
</dbReference>
<evidence type="ECO:0000256" key="2">
    <source>
        <dbReference type="ARBA" id="ARBA00022741"/>
    </source>
</evidence>
<feature type="compositionally biased region" description="Polar residues" evidence="6">
    <location>
        <begin position="1"/>
        <end position="13"/>
    </location>
</feature>
<reference evidence="8" key="1">
    <citation type="submission" date="2018-08" db="EMBL/GenBank/DDBJ databases">
        <authorList>
            <person name="Zhong J."/>
            <person name="Zhu J.Z."/>
        </authorList>
    </citation>
    <scope>NUCLEOTIDE SEQUENCE</scope>
    <source>
        <strain evidence="8">BLH-1-12</strain>
    </source>
</reference>
<dbReference type="Pfam" id="PF01660">
    <property type="entry name" value="Vmethyltransf"/>
    <property type="match status" value="1"/>
</dbReference>
<feature type="region of interest" description="Disordered" evidence="6">
    <location>
        <begin position="1"/>
        <end position="23"/>
    </location>
</feature>
<dbReference type="InterPro" id="IPR002588">
    <property type="entry name" value="Alphavirus-like_MT_dom"/>
</dbReference>
<evidence type="ECO:0000256" key="3">
    <source>
        <dbReference type="ARBA" id="ARBA00022801"/>
    </source>
</evidence>
<dbReference type="InterPro" id="IPR027351">
    <property type="entry name" value="(+)RNA_virus_helicase_core_dom"/>
</dbReference>
<keyword evidence="1" id="KW-0808">Transferase</keyword>
<keyword evidence="4" id="KW-0067">ATP-binding</keyword>
<organism evidence="8">
    <name type="scientific">Sclerotium rolfsii endornavirus 1</name>
    <dbReference type="NCBI Taxonomy" id="2490822"/>
    <lineage>
        <taxon>Viruses</taxon>
        <taxon>Riboviria</taxon>
        <taxon>Orthornavirae</taxon>
        <taxon>Kitrinoviricota</taxon>
        <taxon>Alsuviricetes</taxon>
        <taxon>Martellivirales</taxon>
        <taxon>Endornaviridae</taxon>
    </lineage>
</organism>
<dbReference type="GO" id="GO:0005524">
    <property type="term" value="F:ATP binding"/>
    <property type="evidence" value="ECO:0007669"/>
    <property type="project" value="UniProtKB-KW"/>
</dbReference>
<feature type="domain" description="Alphavirus-like MT" evidence="7">
    <location>
        <begin position="350"/>
        <end position="553"/>
    </location>
</feature>
<dbReference type="GO" id="GO:0008174">
    <property type="term" value="F:mRNA methyltransferase activity"/>
    <property type="evidence" value="ECO:0007669"/>
    <property type="project" value="UniProtKB-UniRule"/>
</dbReference>
<dbReference type="PROSITE" id="PS51743">
    <property type="entry name" value="ALPHAVIRUS_MT"/>
    <property type="match status" value="1"/>
</dbReference>
<dbReference type="GO" id="GO:0003723">
    <property type="term" value="F:RNA binding"/>
    <property type="evidence" value="ECO:0007669"/>
    <property type="project" value="InterPro"/>
</dbReference>
<keyword evidence="2" id="KW-0547">Nucleotide-binding</keyword>
<proteinExistence type="predicted"/>
<dbReference type="InterPro" id="IPR027417">
    <property type="entry name" value="P-loop_NTPase"/>
</dbReference>
<dbReference type="SUPFAM" id="SSF52540">
    <property type="entry name" value="P-loop containing nucleoside triphosphate hydrolases"/>
    <property type="match status" value="2"/>
</dbReference>
<evidence type="ECO:0000256" key="6">
    <source>
        <dbReference type="SAM" id="MobiDB-lite"/>
    </source>
</evidence>
<dbReference type="GO" id="GO:0016556">
    <property type="term" value="P:mRNA modification"/>
    <property type="evidence" value="ECO:0007669"/>
    <property type="project" value="InterPro"/>
</dbReference>
<dbReference type="EMBL" id="MH766493">
    <property type="protein sequence ID" value="AZF86100.1"/>
    <property type="molecule type" value="Genomic_RNA"/>
</dbReference>
<evidence type="ECO:0000256" key="4">
    <source>
        <dbReference type="ARBA" id="ARBA00022840"/>
    </source>
</evidence>
<protein>
    <submittedName>
        <fullName evidence="8">Polyprotein</fullName>
    </submittedName>
</protein>
<keyword evidence="5" id="KW-0175">Coiled coil</keyword>